<dbReference type="InterPro" id="IPR045407">
    <property type="entry name" value="DUF6512"/>
</dbReference>
<evidence type="ECO:0000313" key="2">
    <source>
        <dbReference type="EMBL" id="GAA0361871.1"/>
    </source>
</evidence>
<dbReference type="Pfam" id="PF20122">
    <property type="entry name" value="DUF6512"/>
    <property type="match status" value="1"/>
</dbReference>
<comment type="caution">
    <text evidence="2">The sequence shown here is derived from an EMBL/GenBank/DDBJ whole genome shotgun (WGS) entry which is preliminary data.</text>
</comment>
<dbReference type="EMBL" id="BAAACW010000080">
    <property type="protein sequence ID" value="GAA0361871.1"/>
    <property type="molecule type" value="Genomic_DNA"/>
</dbReference>
<keyword evidence="1" id="KW-0812">Transmembrane</keyword>
<evidence type="ECO:0000256" key="1">
    <source>
        <dbReference type="SAM" id="Phobius"/>
    </source>
</evidence>
<keyword evidence="1" id="KW-0472">Membrane</keyword>
<feature type="transmembrane region" description="Helical" evidence="1">
    <location>
        <begin position="87"/>
        <end position="109"/>
    </location>
</feature>
<dbReference type="Proteomes" id="UP001501166">
    <property type="component" value="Unassembled WGS sequence"/>
</dbReference>
<feature type="transmembrane region" description="Helical" evidence="1">
    <location>
        <begin position="24"/>
        <end position="47"/>
    </location>
</feature>
<proteinExistence type="predicted"/>
<organism evidence="2 3">
    <name type="scientific">Alkalibacterium iburiense</name>
    <dbReference type="NCBI Taxonomy" id="290589"/>
    <lineage>
        <taxon>Bacteria</taxon>
        <taxon>Bacillati</taxon>
        <taxon>Bacillota</taxon>
        <taxon>Bacilli</taxon>
        <taxon>Lactobacillales</taxon>
        <taxon>Carnobacteriaceae</taxon>
        <taxon>Alkalibacterium</taxon>
    </lineage>
</organism>
<accession>A0ABN0XEV9</accession>
<name>A0ABN0XEV9_9LACT</name>
<protein>
    <submittedName>
        <fullName evidence="2">Uncharacterized protein</fullName>
    </submittedName>
</protein>
<keyword evidence="3" id="KW-1185">Reference proteome</keyword>
<gene>
    <name evidence="2" type="ORF">GCM10008932_13100</name>
</gene>
<keyword evidence="1" id="KW-1133">Transmembrane helix</keyword>
<reference evidence="2 3" key="1">
    <citation type="journal article" date="2019" name="Int. J. Syst. Evol. Microbiol.">
        <title>The Global Catalogue of Microorganisms (GCM) 10K type strain sequencing project: providing services to taxonomists for standard genome sequencing and annotation.</title>
        <authorList>
            <consortium name="The Broad Institute Genomics Platform"/>
            <consortium name="The Broad Institute Genome Sequencing Center for Infectious Disease"/>
            <person name="Wu L."/>
            <person name="Ma J."/>
        </authorList>
    </citation>
    <scope>NUCLEOTIDE SEQUENCE [LARGE SCALE GENOMIC DNA]</scope>
    <source>
        <strain evidence="2 3">JCM 12662</strain>
    </source>
</reference>
<sequence>MYWPLLLWWGLGYLLFKNKYRLSLANWVTSAMLAILISMVFITSWYYVWTEAFLVESSIIDVGSLFIAVPLAQLVAIHVYKSLTPRLIYLWLSSIILVSLAGLFLYFTFNAPDLPFFIPPSG</sequence>
<evidence type="ECO:0000313" key="3">
    <source>
        <dbReference type="Proteomes" id="UP001501166"/>
    </source>
</evidence>
<feature type="transmembrane region" description="Helical" evidence="1">
    <location>
        <begin position="59"/>
        <end position="80"/>
    </location>
</feature>